<accession>A0ABD3PW52</accession>
<gene>
    <name evidence="2" type="ORF">ACHAW5_010770</name>
</gene>
<organism evidence="2 3">
    <name type="scientific">Stephanodiscus triporus</name>
    <dbReference type="NCBI Taxonomy" id="2934178"/>
    <lineage>
        <taxon>Eukaryota</taxon>
        <taxon>Sar</taxon>
        <taxon>Stramenopiles</taxon>
        <taxon>Ochrophyta</taxon>
        <taxon>Bacillariophyta</taxon>
        <taxon>Coscinodiscophyceae</taxon>
        <taxon>Thalassiosirophycidae</taxon>
        <taxon>Stephanodiscales</taxon>
        <taxon>Stephanodiscaceae</taxon>
        <taxon>Stephanodiscus</taxon>
    </lineage>
</organism>
<name>A0ABD3PW52_9STRA</name>
<dbReference type="EMBL" id="JALLAZ020000560">
    <property type="protein sequence ID" value="KAL3792369.1"/>
    <property type="molecule type" value="Genomic_DNA"/>
</dbReference>
<dbReference type="Proteomes" id="UP001530315">
    <property type="component" value="Unassembled WGS sequence"/>
</dbReference>
<evidence type="ECO:0000313" key="2">
    <source>
        <dbReference type="EMBL" id="KAL3792369.1"/>
    </source>
</evidence>
<reference evidence="2 3" key="1">
    <citation type="submission" date="2024-10" db="EMBL/GenBank/DDBJ databases">
        <title>Updated reference genomes for cyclostephanoid diatoms.</title>
        <authorList>
            <person name="Roberts W.R."/>
            <person name="Alverson A.J."/>
        </authorList>
    </citation>
    <scope>NUCLEOTIDE SEQUENCE [LARGE SCALE GENOMIC DNA]</scope>
    <source>
        <strain evidence="2 3">AJA276-08</strain>
    </source>
</reference>
<protein>
    <submittedName>
        <fullName evidence="2">Uncharacterized protein</fullName>
    </submittedName>
</protein>
<sequence>MPHPQFITHPSAPDDVSGLTRPRVCLAACCYCASTRPARLLGRSLSVGPAVTSVVAVGGRRRWRCVVVAVPHIVNTSKPACDDRILDASSIEDNGDDDDVVGVDARREGARFPGRRNFERRTPTAECDCSVVDDSTSSSLMDSLRSMRDEGAEIELDLRMNTRDVFEKEELVRWMYDARMLQRRTAGNDVGDVDDGARGEGRTRKKKRSPLIPHCI</sequence>
<feature type="region of interest" description="Disordered" evidence="1">
    <location>
        <begin position="187"/>
        <end position="216"/>
    </location>
</feature>
<evidence type="ECO:0000313" key="3">
    <source>
        <dbReference type="Proteomes" id="UP001530315"/>
    </source>
</evidence>
<keyword evidence="3" id="KW-1185">Reference proteome</keyword>
<evidence type="ECO:0000256" key="1">
    <source>
        <dbReference type="SAM" id="MobiDB-lite"/>
    </source>
</evidence>
<comment type="caution">
    <text evidence="2">The sequence shown here is derived from an EMBL/GenBank/DDBJ whole genome shotgun (WGS) entry which is preliminary data.</text>
</comment>
<dbReference type="AlphaFoldDB" id="A0ABD3PW52"/>
<proteinExistence type="predicted"/>